<evidence type="ECO:0000256" key="5">
    <source>
        <dbReference type="ARBA" id="ARBA00023136"/>
    </source>
</evidence>
<dbReference type="Proteomes" id="UP001145021">
    <property type="component" value="Unassembled WGS sequence"/>
</dbReference>
<evidence type="ECO:0000313" key="7">
    <source>
        <dbReference type="EMBL" id="KAJ1646361.1"/>
    </source>
</evidence>
<protein>
    <recommendedName>
        <fullName evidence="9">Endoplasmic reticulum-based factor for assembly of V-ATPase-domain-containing protein</fullName>
    </recommendedName>
</protein>
<keyword evidence="8" id="KW-1185">Reference proteome</keyword>
<dbReference type="EMBL" id="JANBOH010000064">
    <property type="protein sequence ID" value="KAJ1646361.1"/>
    <property type="molecule type" value="Genomic_DNA"/>
</dbReference>
<dbReference type="AlphaFoldDB" id="A0A9W7XK39"/>
<dbReference type="Pfam" id="PF11712">
    <property type="entry name" value="Vma12"/>
    <property type="match status" value="1"/>
</dbReference>
<dbReference type="PANTHER" id="PTHR31394:SF1">
    <property type="entry name" value="TRANSMEMBRANE PROTEIN 199"/>
    <property type="match status" value="1"/>
</dbReference>
<evidence type="ECO:0008006" key="9">
    <source>
        <dbReference type="Google" id="ProtNLM"/>
    </source>
</evidence>
<reference evidence="7" key="1">
    <citation type="submission" date="2022-07" db="EMBL/GenBank/DDBJ databases">
        <title>Phylogenomic reconstructions and comparative analyses of Kickxellomycotina fungi.</title>
        <authorList>
            <person name="Reynolds N.K."/>
            <person name="Stajich J.E."/>
            <person name="Barry K."/>
            <person name="Grigoriev I.V."/>
            <person name="Crous P."/>
            <person name="Smith M.E."/>
        </authorList>
    </citation>
    <scope>NUCLEOTIDE SEQUENCE</scope>
    <source>
        <strain evidence="7">NBRC 105413</strain>
    </source>
</reference>
<dbReference type="GO" id="GO:0070072">
    <property type="term" value="P:vacuolar proton-transporting V-type ATPase complex assembly"/>
    <property type="evidence" value="ECO:0007669"/>
    <property type="project" value="InterPro"/>
</dbReference>
<keyword evidence="4 6" id="KW-1133">Transmembrane helix</keyword>
<gene>
    <name evidence="7" type="ORF">LPJ64_002160</name>
</gene>
<keyword evidence="5 6" id="KW-0472">Membrane</keyword>
<comment type="caution">
    <text evidence="7">The sequence shown here is derived from an EMBL/GenBank/DDBJ whole genome shotgun (WGS) entry which is preliminary data.</text>
</comment>
<evidence type="ECO:0000256" key="3">
    <source>
        <dbReference type="ARBA" id="ARBA00022824"/>
    </source>
</evidence>
<keyword evidence="3" id="KW-0256">Endoplasmic reticulum</keyword>
<feature type="transmembrane region" description="Helical" evidence="6">
    <location>
        <begin position="175"/>
        <end position="197"/>
    </location>
</feature>
<proteinExistence type="predicted"/>
<dbReference type="PANTHER" id="PTHR31394">
    <property type="entry name" value="TRANSMEMBRANE PROTEIN 199"/>
    <property type="match status" value="1"/>
</dbReference>
<evidence type="ECO:0000256" key="6">
    <source>
        <dbReference type="SAM" id="Phobius"/>
    </source>
</evidence>
<dbReference type="InterPro" id="IPR021013">
    <property type="entry name" value="ATPase_Vma12"/>
</dbReference>
<feature type="transmembrane region" description="Helical" evidence="6">
    <location>
        <begin position="203"/>
        <end position="227"/>
    </location>
</feature>
<evidence type="ECO:0000313" key="8">
    <source>
        <dbReference type="Proteomes" id="UP001145021"/>
    </source>
</evidence>
<comment type="subcellular location">
    <subcellularLocation>
        <location evidence="1">Endoplasmic reticulum membrane</location>
        <topology evidence="1">Multi-pass membrane protein</topology>
    </subcellularLocation>
</comment>
<name>A0A9W7XK39_9FUNG</name>
<evidence type="ECO:0000256" key="4">
    <source>
        <dbReference type="ARBA" id="ARBA00022989"/>
    </source>
</evidence>
<accession>A0A9W7XK39</accession>
<organism evidence="7 8">
    <name type="scientific">Coemansia asiatica</name>
    <dbReference type="NCBI Taxonomy" id="1052880"/>
    <lineage>
        <taxon>Eukaryota</taxon>
        <taxon>Fungi</taxon>
        <taxon>Fungi incertae sedis</taxon>
        <taxon>Zoopagomycota</taxon>
        <taxon>Kickxellomycotina</taxon>
        <taxon>Kickxellomycetes</taxon>
        <taxon>Kickxellales</taxon>
        <taxon>Kickxellaceae</taxon>
        <taxon>Coemansia</taxon>
    </lineage>
</organism>
<keyword evidence="2 6" id="KW-0812">Transmembrane</keyword>
<sequence>MSDKLNSEDIEFIVTSRILSACKACIDSLTKPSNLRKDLEKLLSAASNSDQQPTIRLSTIKAVSAYLVNHRDINKDGGDIWVFQILRGSRIHVAQAQRPKRNPELVARLDGIRRQLEEQEYLRMTANVGSYSNIMLNRKDQTGIFAAAVPGVRSGSTVAGPGDVKRELAAVNQQISVIINILFSGLGVGFAVGYASYTVTLEMGWRVLIGLAAAFFVMLAETWLFVFAGTRGRKKRLPQDLIKNQ</sequence>
<evidence type="ECO:0000256" key="1">
    <source>
        <dbReference type="ARBA" id="ARBA00004477"/>
    </source>
</evidence>
<evidence type="ECO:0000256" key="2">
    <source>
        <dbReference type="ARBA" id="ARBA00022692"/>
    </source>
</evidence>
<dbReference type="GO" id="GO:0005789">
    <property type="term" value="C:endoplasmic reticulum membrane"/>
    <property type="evidence" value="ECO:0007669"/>
    <property type="project" value="UniProtKB-SubCell"/>
</dbReference>